<dbReference type="InterPro" id="IPR013325">
    <property type="entry name" value="RNA_pol_sigma_r2"/>
</dbReference>
<keyword evidence="4" id="KW-0238">DNA-binding</keyword>
<sequence>MGIGVSVPERTNEEWLRDLAEGSPQRKAALEALRQRLKRGLFYYLSRERSDLADHPPEEIQQMAEDFAQEALLRILANLDSFRGDSQFTTWATRIAVRLVISELRRLRYRDFSLDSLIDGNENRAADAHTLTIDEGDSPERSAEKRDAWLRIERALNEALTARQRAAFEALILEGVPLDIVAEQLNTNRNALYKLIFDARRKLRQHLESQGLAPEYILELFEG</sequence>
<comment type="caution">
    <text evidence="8">The sequence shown here is derived from an EMBL/GenBank/DDBJ whole genome shotgun (WGS) entry which is preliminary data.</text>
</comment>
<dbReference type="InterPro" id="IPR036388">
    <property type="entry name" value="WH-like_DNA-bd_sf"/>
</dbReference>
<protein>
    <submittedName>
        <fullName evidence="8">RNA polymerase subunit sigma-24</fullName>
    </submittedName>
</protein>
<evidence type="ECO:0000313" key="9">
    <source>
        <dbReference type="Proteomes" id="UP000228921"/>
    </source>
</evidence>
<evidence type="ECO:0000256" key="3">
    <source>
        <dbReference type="ARBA" id="ARBA00023082"/>
    </source>
</evidence>
<organism evidence="8 9">
    <name type="scientific">Candidatus Thermofonsia Clade 1 bacterium</name>
    <dbReference type="NCBI Taxonomy" id="2364210"/>
    <lineage>
        <taxon>Bacteria</taxon>
        <taxon>Bacillati</taxon>
        <taxon>Chloroflexota</taxon>
        <taxon>Candidatus Thermofontia</taxon>
        <taxon>Candidatus Thermofonsia Clade 1</taxon>
    </lineage>
</organism>
<feature type="domain" description="RNA polymerase sigma-70 region 2" evidence="6">
    <location>
        <begin position="62"/>
        <end position="108"/>
    </location>
</feature>
<proteinExistence type="inferred from homology"/>
<comment type="similarity">
    <text evidence="1">Belongs to the sigma-70 factor family. ECF subfamily.</text>
</comment>
<dbReference type="InterPro" id="IPR013249">
    <property type="entry name" value="RNA_pol_sigma70_r4_t2"/>
</dbReference>
<dbReference type="InterPro" id="IPR039425">
    <property type="entry name" value="RNA_pol_sigma-70-like"/>
</dbReference>
<dbReference type="PANTHER" id="PTHR43133:SF8">
    <property type="entry name" value="RNA POLYMERASE SIGMA FACTOR HI_1459-RELATED"/>
    <property type="match status" value="1"/>
</dbReference>
<feature type="domain" description="RNA polymerase sigma factor 70 region 4 type 2" evidence="7">
    <location>
        <begin position="158"/>
        <end position="203"/>
    </location>
</feature>
<dbReference type="Gene3D" id="1.10.10.10">
    <property type="entry name" value="Winged helix-like DNA-binding domain superfamily/Winged helix DNA-binding domain"/>
    <property type="match status" value="1"/>
</dbReference>
<dbReference type="SUPFAM" id="SSF88659">
    <property type="entry name" value="Sigma3 and sigma4 domains of RNA polymerase sigma factors"/>
    <property type="match status" value="1"/>
</dbReference>
<dbReference type="GO" id="GO:0006352">
    <property type="term" value="P:DNA-templated transcription initiation"/>
    <property type="evidence" value="ECO:0007669"/>
    <property type="project" value="InterPro"/>
</dbReference>
<evidence type="ECO:0000256" key="2">
    <source>
        <dbReference type="ARBA" id="ARBA00023015"/>
    </source>
</evidence>
<keyword evidence="3" id="KW-0731">Sigma factor</keyword>
<keyword evidence="5" id="KW-0804">Transcription</keyword>
<dbReference type="Pfam" id="PF04542">
    <property type="entry name" value="Sigma70_r2"/>
    <property type="match status" value="1"/>
</dbReference>
<dbReference type="AlphaFoldDB" id="A0A2M8NY66"/>
<gene>
    <name evidence="8" type="ORF">CUN51_08435</name>
</gene>
<reference evidence="8 9" key="1">
    <citation type="submission" date="2017-11" db="EMBL/GenBank/DDBJ databases">
        <title>Evolution of Phototrophy in the Chloroflexi Phylum Driven by Horizontal Gene Transfer.</title>
        <authorList>
            <person name="Ward L.M."/>
            <person name="Hemp J."/>
            <person name="Shih P.M."/>
            <person name="Mcglynn S.E."/>
            <person name="Fischer W."/>
        </authorList>
    </citation>
    <scope>NUCLEOTIDE SEQUENCE [LARGE SCALE GENOMIC DNA]</scope>
    <source>
        <strain evidence="8">CP2_2F</strain>
    </source>
</reference>
<dbReference type="GO" id="GO:0003677">
    <property type="term" value="F:DNA binding"/>
    <property type="evidence" value="ECO:0007669"/>
    <property type="project" value="UniProtKB-KW"/>
</dbReference>
<dbReference type="Proteomes" id="UP000228921">
    <property type="component" value="Unassembled WGS sequence"/>
</dbReference>
<dbReference type="PANTHER" id="PTHR43133">
    <property type="entry name" value="RNA POLYMERASE ECF-TYPE SIGMA FACTO"/>
    <property type="match status" value="1"/>
</dbReference>
<evidence type="ECO:0000256" key="4">
    <source>
        <dbReference type="ARBA" id="ARBA00023125"/>
    </source>
</evidence>
<dbReference type="InterPro" id="IPR007627">
    <property type="entry name" value="RNA_pol_sigma70_r2"/>
</dbReference>
<dbReference type="SUPFAM" id="SSF88946">
    <property type="entry name" value="Sigma2 domain of RNA polymerase sigma factors"/>
    <property type="match status" value="1"/>
</dbReference>
<dbReference type="EMBL" id="PGTK01000013">
    <property type="protein sequence ID" value="PJF30241.1"/>
    <property type="molecule type" value="Genomic_DNA"/>
</dbReference>
<evidence type="ECO:0000256" key="1">
    <source>
        <dbReference type="ARBA" id="ARBA00010641"/>
    </source>
</evidence>
<dbReference type="NCBIfam" id="TIGR02937">
    <property type="entry name" value="sigma70-ECF"/>
    <property type="match status" value="1"/>
</dbReference>
<dbReference type="InterPro" id="IPR013324">
    <property type="entry name" value="RNA_pol_sigma_r3/r4-like"/>
</dbReference>
<dbReference type="Gene3D" id="1.10.1740.10">
    <property type="match status" value="1"/>
</dbReference>
<evidence type="ECO:0000259" key="6">
    <source>
        <dbReference type="Pfam" id="PF04542"/>
    </source>
</evidence>
<accession>A0A2M8NY66</accession>
<keyword evidence="2" id="KW-0805">Transcription regulation</keyword>
<dbReference type="GO" id="GO:0016987">
    <property type="term" value="F:sigma factor activity"/>
    <property type="evidence" value="ECO:0007669"/>
    <property type="project" value="UniProtKB-KW"/>
</dbReference>
<name>A0A2M8NY66_9CHLR</name>
<dbReference type="Pfam" id="PF08281">
    <property type="entry name" value="Sigma70_r4_2"/>
    <property type="match status" value="1"/>
</dbReference>
<evidence type="ECO:0000313" key="8">
    <source>
        <dbReference type="EMBL" id="PJF30241.1"/>
    </source>
</evidence>
<dbReference type="InterPro" id="IPR014284">
    <property type="entry name" value="RNA_pol_sigma-70_dom"/>
</dbReference>
<evidence type="ECO:0000256" key="5">
    <source>
        <dbReference type="ARBA" id="ARBA00023163"/>
    </source>
</evidence>
<evidence type="ECO:0000259" key="7">
    <source>
        <dbReference type="Pfam" id="PF08281"/>
    </source>
</evidence>